<keyword evidence="4" id="KW-1185">Reference proteome</keyword>
<evidence type="ECO:0000259" key="2">
    <source>
        <dbReference type="Pfam" id="PF09792"/>
    </source>
</evidence>
<sequence>MTSTMFHHIALFAFGILLSTAQGCYFRLVAIGLPGGPKIVQTASHVGAIMVGAHETGFIFLDDATFNLSDDGKLTNRDLTCPMDYDGGLQCTSGAEFGIKFGLTSDGTFLHDGREGWLACPTNWSFGGYHVNSDLRADRTGCLSIILKMDWQYCDTAKKERAIAAAPSPSPPESCQNVAAKEPATATCPTDISPGPFEFPHLIVTTSPVAPSQSFGSSSLATISATNTTLFNFDIPSSYTGSCSLLFLFPYMSEMSPSAGAYKYSGQEQVVYQNGGLNFALLAGIANAETTFTSTPPVKADYGKVAILPGNRYTVATFPCQSGMPITIQVSSVNNTSLRYSQNSARSPVGLYVVPCA</sequence>
<reference evidence="3 4" key="1">
    <citation type="journal article" date="2012" name="BMC Genomics">
        <title>Sequencing the genome of Marssonina brunnea reveals fungus-poplar co-evolution.</title>
        <authorList>
            <person name="Zhu S."/>
            <person name="Cao Y.-Z."/>
            <person name="Jiang C."/>
            <person name="Tan B.-Y."/>
            <person name="Wang Z."/>
            <person name="Feng S."/>
            <person name="Zhang L."/>
            <person name="Su X.-H."/>
            <person name="Brejova B."/>
            <person name="Vinar T."/>
            <person name="Xu M."/>
            <person name="Wang M.-X."/>
            <person name="Zhang S.-G."/>
            <person name="Huang M.-R."/>
            <person name="Wu R."/>
            <person name="Zhou Y."/>
        </authorList>
    </citation>
    <scope>NUCLEOTIDE SEQUENCE [LARGE SCALE GENOMIC DNA]</scope>
    <source>
        <strain evidence="3 4">MB_m1</strain>
    </source>
</reference>
<dbReference type="InterPro" id="IPR018620">
    <property type="entry name" value="Ubiquitin3-bd_protein_But2_C"/>
</dbReference>
<dbReference type="GeneID" id="18764393"/>
<dbReference type="InParanoid" id="K1W876"/>
<feature type="signal peptide" evidence="1">
    <location>
        <begin position="1"/>
        <end position="23"/>
    </location>
</feature>
<dbReference type="PANTHER" id="PTHR39613:SF1">
    <property type="entry name" value="ANCHORED CELL WALL PROTEIN, PUTATIVE (AFU_ORTHOLOGUE AFUA_4G08960)-RELATED"/>
    <property type="match status" value="1"/>
</dbReference>
<feature type="domain" description="Ubiquitin 3 binding protein But2 C-terminal" evidence="2">
    <location>
        <begin position="198"/>
        <end position="344"/>
    </location>
</feature>
<dbReference type="HOGENOM" id="CLU_033570_0_0_1"/>
<protein>
    <submittedName>
        <fullName evidence="3">GPI anchored cell wall protein</fullName>
    </submittedName>
</protein>
<evidence type="ECO:0000256" key="1">
    <source>
        <dbReference type="SAM" id="SignalP"/>
    </source>
</evidence>
<dbReference type="eggNOG" id="ENOG502RYJ6">
    <property type="taxonomic scope" value="Eukaryota"/>
</dbReference>
<keyword evidence="1" id="KW-0732">Signal</keyword>
<dbReference type="EMBL" id="JH921450">
    <property type="protein sequence ID" value="EKD13375.1"/>
    <property type="molecule type" value="Genomic_DNA"/>
</dbReference>
<name>K1W876_MARBU</name>
<dbReference type="OMA" id="TTIGENR"/>
<accession>K1W876</accession>
<evidence type="ECO:0000313" key="3">
    <source>
        <dbReference type="EMBL" id="EKD13375.1"/>
    </source>
</evidence>
<dbReference type="Pfam" id="PF09792">
    <property type="entry name" value="But2"/>
    <property type="match status" value="1"/>
</dbReference>
<organism evidence="3 4">
    <name type="scientific">Marssonina brunnea f. sp. multigermtubi (strain MB_m1)</name>
    <name type="common">Marssonina leaf spot fungus</name>
    <dbReference type="NCBI Taxonomy" id="1072389"/>
    <lineage>
        <taxon>Eukaryota</taxon>
        <taxon>Fungi</taxon>
        <taxon>Dikarya</taxon>
        <taxon>Ascomycota</taxon>
        <taxon>Pezizomycotina</taxon>
        <taxon>Leotiomycetes</taxon>
        <taxon>Helotiales</taxon>
        <taxon>Drepanopezizaceae</taxon>
        <taxon>Drepanopeziza</taxon>
    </lineage>
</organism>
<dbReference type="AlphaFoldDB" id="K1W876"/>
<dbReference type="STRING" id="1072389.K1W876"/>
<gene>
    <name evidence="3" type="ORF">MBM_08458</name>
</gene>
<dbReference type="Proteomes" id="UP000006753">
    <property type="component" value="Unassembled WGS sequence"/>
</dbReference>
<evidence type="ECO:0000313" key="4">
    <source>
        <dbReference type="Proteomes" id="UP000006753"/>
    </source>
</evidence>
<dbReference type="PANTHER" id="PTHR39613">
    <property type="entry name" value="ANCHORED CELL WALL PROTEIN, PUTATIVE (AFU_ORTHOLOGUE AFUA_4G08960)-RELATED"/>
    <property type="match status" value="1"/>
</dbReference>
<proteinExistence type="predicted"/>
<dbReference type="OrthoDB" id="4657524at2759"/>
<feature type="chain" id="PRO_5003854615" evidence="1">
    <location>
        <begin position="24"/>
        <end position="357"/>
    </location>
</feature>
<dbReference type="KEGG" id="mbe:MBM_08458"/>